<evidence type="ECO:0000313" key="1">
    <source>
        <dbReference type="EMBL" id="KHN98846.1"/>
    </source>
</evidence>
<dbReference type="EMBL" id="AZHE01000006">
    <property type="protein sequence ID" value="KHN98846.1"/>
    <property type="molecule type" value="Genomic_DNA"/>
</dbReference>
<sequence>MRDASGFNRMNEDFAKMKEDFGASIVRMYYPTCTKSIVFKNAIRAAAKNNMAIILQVWTNFGNGDVWRRSQQAIYDTLDDPEFAAVAPYVVHSADWGSEPVGDGMDSSNFVNDLKEFRRRMNEHDIKAGISEDWDRPRSLRNGDNLTDLGRGIRGSSDYAHIHPMPFYHGNNPESKAWAYVQQATQWVLDHVKLPTMITESPWAWGPTNHNPGRSDVGVAQYRRYWKTFDDNCEWFKEKNVGWFLHAWQGEDKFDIVKPGASGYVIPDWRPRRC</sequence>
<protein>
    <submittedName>
        <fullName evidence="1">B-(1-6) glucan synthase</fullName>
    </submittedName>
</protein>
<dbReference type="SUPFAM" id="SSF51445">
    <property type="entry name" value="(Trans)glycosidases"/>
    <property type="match status" value="1"/>
</dbReference>
<dbReference type="GeneID" id="63737763"/>
<keyword evidence="2" id="KW-1185">Reference proteome</keyword>
<name>A0A0B2WRZ4_METAS</name>
<proteinExistence type="predicted"/>
<gene>
    <name evidence="1" type="ORF">MAM_03308</name>
</gene>
<dbReference type="Proteomes" id="UP000030816">
    <property type="component" value="Unassembled WGS sequence"/>
</dbReference>
<dbReference type="AlphaFoldDB" id="A0A0B2WRZ4"/>
<dbReference type="InterPro" id="IPR017853">
    <property type="entry name" value="GH"/>
</dbReference>
<dbReference type="RefSeq" id="XP_040679912.1">
    <property type="nucleotide sequence ID" value="XM_040822107.1"/>
</dbReference>
<reference evidence="1 2" key="1">
    <citation type="journal article" date="2014" name="Proc. Natl. Acad. Sci. U.S.A.">
        <title>Trajectory and genomic determinants of fungal-pathogen speciation and host adaptation.</title>
        <authorList>
            <person name="Hu X."/>
            <person name="Xiao G."/>
            <person name="Zheng P."/>
            <person name="Shang Y."/>
            <person name="Su Y."/>
            <person name="Zhang X."/>
            <person name="Liu X."/>
            <person name="Zhan S."/>
            <person name="St Leger R.J."/>
            <person name="Wang C."/>
        </authorList>
    </citation>
    <scope>NUCLEOTIDE SEQUENCE [LARGE SCALE GENOMIC DNA]</scope>
    <source>
        <strain evidence="1 2">ARSEF 1941</strain>
    </source>
</reference>
<accession>A0A0B2WRZ4</accession>
<organism evidence="1 2">
    <name type="scientific">Metarhizium album (strain ARSEF 1941)</name>
    <dbReference type="NCBI Taxonomy" id="1081103"/>
    <lineage>
        <taxon>Eukaryota</taxon>
        <taxon>Fungi</taxon>
        <taxon>Dikarya</taxon>
        <taxon>Ascomycota</taxon>
        <taxon>Pezizomycotina</taxon>
        <taxon>Sordariomycetes</taxon>
        <taxon>Hypocreomycetidae</taxon>
        <taxon>Hypocreales</taxon>
        <taxon>Clavicipitaceae</taxon>
        <taxon>Metarhizium</taxon>
    </lineage>
</organism>
<dbReference type="HOGENOM" id="CLU_052206_0_0_1"/>
<evidence type="ECO:0000313" key="2">
    <source>
        <dbReference type="Proteomes" id="UP000030816"/>
    </source>
</evidence>
<comment type="caution">
    <text evidence="1">The sequence shown here is derived from an EMBL/GenBank/DDBJ whole genome shotgun (WGS) entry which is preliminary data.</text>
</comment>
<dbReference type="OrthoDB" id="77201at2759"/>